<name>A0A401IP97_9VIRU</name>
<sequence>MKDHTNTIRDISFFSLADALAKKAKWINNNMRETSASINVEFGYGGARLMDVRWTGFDSISRLCDCLYYCDGKNLKLRVVGLSAGNVLAYSLALILAVKGSCCGYDTNKPRKRGFIIDRDLFHSVSGLTIPDGIDCVCECLRIIADTLLEAVAIQEHPAWHDHSVYCLVRGTKKRKKGHPSLNLNEARQMPSIPIHKIFSGGETAESILSFGQGTAASGFSDLFVQAPVQYALSMYRAIVGLEGRIGVLYSLVRFLMMFCVEWSIEPDYVNPFFERCEIYLGARRIQGDEGFVFTNLVNTNHIPLVHIASGVTSSDVSLLRADVDRLNSSMNVLMDSVDLRQIIFSHLAEVIWQRKMKRLYLRKDKTVSDIRTWTWDGKISTTRSCSTDYEIVTRCQNSTDIMTNSEADYLPDFEKEIVNSTGVQSLCWNFVFELSPFGKHLFPLEKVSGLFEASLPLTTSQQLKVLQSYREKKMVFQARPQVKKRLSRNHISIQSPRDPQKPFKLIKR</sequence>
<feature type="region of interest" description="Disordered" evidence="1">
    <location>
        <begin position="488"/>
        <end position="509"/>
    </location>
</feature>
<reference evidence="2" key="1">
    <citation type="journal article" date="2018" name="J. Virol.">
        <title>Crustacean Genome Exploration Reveals the Evolutionary Origin of White Spot Syndrome Virus.</title>
        <authorList>
            <person name="Kawato S."/>
            <person name="Shitara A."/>
            <person name="Wang Y."/>
            <person name="Nozaki R."/>
            <person name="Kondo H."/>
            <person name="Hirono I."/>
        </authorList>
    </citation>
    <scope>NUCLEOTIDE SEQUENCE</scope>
    <source>
        <strain evidence="2">Mikawa-1</strain>
    </source>
</reference>
<accession>A0A401IP97</accession>
<dbReference type="EMBL" id="BFCE01000001">
    <property type="protein sequence ID" value="GBG35437.1"/>
    <property type="molecule type" value="Genomic_DNA"/>
</dbReference>
<evidence type="ECO:0000256" key="1">
    <source>
        <dbReference type="SAM" id="MobiDB-lite"/>
    </source>
</evidence>
<evidence type="ECO:0000313" key="2">
    <source>
        <dbReference type="EMBL" id="GBG35437.1"/>
    </source>
</evidence>
<protein>
    <submittedName>
        <fullName evidence="2">Wsv269-like protein</fullName>
    </submittedName>
</protein>
<organism evidence="2">
    <name type="scientific">Metapenaeus ensis nimavirus</name>
    <dbReference type="NCBI Taxonomy" id="2133794"/>
    <lineage>
        <taxon>Viruses</taxon>
        <taxon>Viruses incertae sedis</taxon>
        <taxon>Naldaviricetes</taxon>
        <taxon>Nimaviridae</taxon>
    </lineage>
</organism>
<proteinExistence type="predicted"/>
<comment type="caution">
    <text evidence="2">The sequence shown here is derived from an EMBL/GenBank/DDBJ whole genome shotgun (WGS) entry which is preliminary data.</text>
</comment>